<evidence type="ECO:0000313" key="5">
    <source>
        <dbReference type="Proteomes" id="UP000886749"/>
    </source>
</evidence>
<evidence type="ECO:0000256" key="1">
    <source>
        <dbReference type="SAM" id="Phobius"/>
    </source>
</evidence>
<dbReference type="AlphaFoldDB" id="A0A9D1AIG9"/>
<organism evidence="4 5">
    <name type="scientific">Candidatus Egerieicola pullicola</name>
    <dbReference type="NCBI Taxonomy" id="2840775"/>
    <lineage>
        <taxon>Bacteria</taxon>
        <taxon>Bacillati</taxon>
        <taxon>Bacillota</taxon>
        <taxon>Clostridia</taxon>
        <taxon>Eubacteriales</taxon>
        <taxon>Oscillospiraceae</taxon>
        <taxon>Oscillospiraceae incertae sedis</taxon>
        <taxon>Candidatus Egerieicola</taxon>
    </lineage>
</organism>
<comment type="caution">
    <text evidence="4">The sequence shown here is derived from an EMBL/GenBank/DDBJ whole genome shotgun (WGS) entry which is preliminary data.</text>
</comment>
<keyword evidence="1" id="KW-1133">Transmembrane helix</keyword>
<gene>
    <name evidence="4" type="ORF">IAB36_03870</name>
</gene>
<feature type="transmembrane region" description="Helical" evidence="1">
    <location>
        <begin position="338"/>
        <end position="356"/>
    </location>
</feature>
<reference evidence="4" key="2">
    <citation type="journal article" date="2021" name="PeerJ">
        <title>Extensive microbial diversity within the chicken gut microbiome revealed by metagenomics and culture.</title>
        <authorList>
            <person name="Gilroy R."/>
            <person name="Ravi A."/>
            <person name="Getino M."/>
            <person name="Pursley I."/>
            <person name="Horton D.L."/>
            <person name="Alikhan N.F."/>
            <person name="Baker D."/>
            <person name="Gharbi K."/>
            <person name="Hall N."/>
            <person name="Watson M."/>
            <person name="Adriaenssens E.M."/>
            <person name="Foster-Nyarko E."/>
            <person name="Jarju S."/>
            <person name="Secka A."/>
            <person name="Antonio M."/>
            <person name="Oren A."/>
            <person name="Chaudhuri R.R."/>
            <person name="La Ragione R."/>
            <person name="Hildebrand F."/>
            <person name="Pallen M.J."/>
        </authorList>
    </citation>
    <scope>NUCLEOTIDE SEQUENCE</scope>
    <source>
        <strain evidence="4">CHK184-25365</strain>
    </source>
</reference>
<keyword evidence="1" id="KW-0472">Membrane</keyword>
<feature type="signal peptide" evidence="2">
    <location>
        <begin position="1"/>
        <end position="32"/>
    </location>
</feature>
<dbReference type="InterPro" id="IPR017503">
    <property type="entry name" value="Sortase_SrtB_sig_QVPTGV"/>
</dbReference>
<protein>
    <submittedName>
        <fullName evidence="4">QVPTGV class sortase B protein-sorting domain-containing protein</fullName>
    </submittedName>
</protein>
<keyword evidence="2" id="KW-0732">Signal</keyword>
<evidence type="ECO:0000259" key="3">
    <source>
        <dbReference type="Pfam" id="PF24547"/>
    </source>
</evidence>
<proteinExistence type="predicted"/>
<dbReference type="Proteomes" id="UP000886749">
    <property type="component" value="Unassembled WGS sequence"/>
</dbReference>
<evidence type="ECO:0000313" key="4">
    <source>
        <dbReference type="EMBL" id="HIR40948.1"/>
    </source>
</evidence>
<feature type="chain" id="PRO_5038339128" evidence="2">
    <location>
        <begin position="33"/>
        <end position="364"/>
    </location>
</feature>
<dbReference type="EMBL" id="DVGY01000085">
    <property type="protein sequence ID" value="HIR40948.1"/>
    <property type="molecule type" value="Genomic_DNA"/>
</dbReference>
<accession>A0A9D1AIG9</accession>
<reference evidence="4" key="1">
    <citation type="submission" date="2020-10" db="EMBL/GenBank/DDBJ databases">
        <authorList>
            <person name="Gilroy R."/>
        </authorList>
    </citation>
    <scope>NUCLEOTIDE SEQUENCE</scope>
    <source>
        <strain evidence="4">CHK184-25365</strain>
    </source>
</reference>
<keyword evidence="1" id="KW-0812">Transmembrane</keyword>
<sequence length="364" mass="38068">MKLTRKSIGRIAATFVATAMLATTLAVVPTSAAPIEAVDSVTFNQTLDMSGASGAGLPDVAISYTVSTTGFTIPEDTIAEVGVGSPTIQPVKFDGDPAPVGNVYTEPVTVDFSGVTFSHPGVYRYMITRDDSASTSLSASDSDTRYLDVYVGWENYDDEDGGAIPSNAKLVIYDYKLVTDVNNVPDADGTYTDTSAKSAGYENAYATTQLTVTKAVTGAMGDKDEMFSFTIDLTDSETSSVTVKIGDAAGTSQSTANPIRLDEAIKDGQTITITGLPVGTDYTITETDADGYETSYVGATASSSNTKEASGTITDGTNAVTVTNNRDSVSPTGIMMDIAPYAVLVVIAAAGCFIFLRKRHAKED</sequence>
<name>A0A9D1AIG9_9FIRM</name>
<dbReference type="Gene3D" id="2.60.40.1140">
    <property type="entry name" value="Collagen-binding surface protein Cna, B-type domain"/>
    <property type="match status" value="1"/>
</dbReference>
<evidence type="ECO:0000256" key="2">
    <source>
        <dbReference type="SAM" id="SignalP"/>
    </source>
</evidence>
<dbReference type="InterPro" id="IPR055382">
    <property type="entry name" value="DUF7601"/>
</dbReference>
<dbReference type="NCBIfam" id="TIGR03065">
    <property type="entry name" value="srtB_sig_QVPTGV"/>
    <property type="match status" value="1"/>
</dbReference>
<dbReference type="Pfam" id="PF24547">
    <property type="entry name" value="DUF7601"/>
    <property type="match status" value="1"/>
</dbReference>
<feature type="domain" description="DUF7601" evidence="3">
    <location>
        <begin position="209"/>
        <end position="326"/>
    </location>
</feature>